<evidence type="ECO:0000313" key="6">
    <source>
        <dbReference type="Proteomes" id="UP000663829"/>
    </source>
</evidence>
<dbReference type="Proteomes" id="UP000681722">
    <property type="component" value="Unassembled WGS sequence"/>
</dbReference>
<dbReference type="InterPro" id="IPR014939">
    <property type="entry name" value="CDT1_Gemini-bd-like"/>
</dbReference>
<name>A0A813WDR4_9BILA</name>
<reference evidence="3" key="1">
    <citation type="submission" date="2021-02" db="EMBL/GenBank/DDBJ databases">
        <authorList>
            <person name="Nowell W R."/>
        </authorList>
    </citation>
    <scope>NUCLEOTIDE SEQUENCE</scope>
</reference>
<evidence type="ECO:0000259" key="1">
    <source>
        <dbReference type="Pfam" id="PF08839"/>
    </source>
</evidence>
<dbReference type="EMBL" id="CAJNOK010000435">
    <property type="protein sequence ID" value="CAF0752889.1"/>
    <property type="molecule type" value="Genomic_DNA"/>
</dbReference>
<dbReference type="Proteomes" id="UP000677228">
    <property type="component" value="Unassembled WGS sequence"/>
</dbReference>
<dbReference type="Proteomes" id="UP000682733">
    <property type="component" value="Unassembled WGS sequence"/>
</dbReference>
<organism evidence="3 6">
    <name type="scientific">Didymodactylos carnosus</name>
    <dbReference type="NCBI Taxonomy" id="1234261"/>
    <lineage>
        <taxon>Eukaryota</taxon>
        <taxon>Metazoa</taxon>
        <taxon>Spiralia</taxon>
        <taxon>Gnathifera</taxon>
        <taxon>Rotifera</taxon>
        <taxon>Eurotatoria</taxon>
        <taxon>Bdelloidea</taxon>
        <taxon>Philodinida</taxon>
        <taxon>Philodinidae</taxon>
        <taxon>Didymodactylos</taxon>
    </lineage>
</organism>
<proteinExistence type="predicted"/>
<keyword evidence="6" id="KW-1185">Reference proteome</keyword>
<dbReference type="EMBL" id="CAJNOQ010000970">
    <property type="protein sequence ID" value="CAF0856013.1"/>
    <property type="molecule type" value="Genomic_DNA"/>
</dbReference>
<evidence type="ECO:0000313" key="2">
    <source>
        <dbReference type="EMBL" id="CAF0752889.1"/>
    </source>
</evidence>
<dbReference type="OrthoDB" id="341730at2759"/>
<sequence>MSPTKLKYELVVYPCLIDFEISNAFIHSIGIDPKMIVELLKRFQSKLFDIVKQFHEMFISSIYQLKEVNNDKYIRWHPEFDLESVPDIELADLPQPPKEIEEKKIATTSDILRHA</sequence>
<dbReference type="AlphaFoldDB" id="A0A813WDR4"/>
<evidence type="ECO:0000313" key="5">
    <source>
        <dbReference type="EMBL" id="CAF3643776.1"/>
    </source>
</evidence>
<dbReference type="EMBL" id="CAJOBC010000970">
    <property type="protein sequence ID" value="CAF3643776.1"/>
    <property type="molecule type" value="Genomic_DNA"/>
</dbReference>
<protein>
    <recommendedName>
        <fullName evidence="1">CDT1 Geminin-binding domain-containing protein</fullName>
    </recommendedName>
</protein>
<gene>
    <name evidence="3" type="ORF">GPM918_LOCUS6332</name>
    <name evidence="2" type="ORF">OVA965_LOCUS2114</name>
    <name evidence="5" type="ORF">SRO942_LOCUS6332</name>
    <name evidence="4" type="ORF">TMI583_LOCUS2114</name>
</gene>
<dbReference type="Proteomes" id="UP000663829">
    <property type="component" value="Unassembled WGS sequence"/>
</dbReference>
<dbReference type="SUPFAM" id="SSF46785">
    <property type="entry name" value="Winged helix' DNA-binding domain"/>
    <property type="match status" value="1"/>
</dbReference>
<dbReference type="Pfam" id="PF08839">
    <property type="entry name" value="CDT1"/>
    <property type="match status" value="1"/>
</dbReference>
<comment type="caution">
    <text evidence="3">The sequence shown here is derived from an EMBL/GenBank/DDBJ whole genome shotgun (WGS) entry which is preliminary data.</text>
</comment>
<dbReference type="EMBL" id="CAJOBA010000435">
    <property type="protein sequence ID" value="CAF3531747.1"/>
    <property type="molecule type" value="Genomic_DNA"/>
</dbReference>
<evidence type="ECO:0000313" key="4">
    <source>
        <dbReference type="EMBL" id="CAF3531747.1"/>
    </source>
</evidence>
<feature type="domain" description="CDT1 Geminin-binding" evidence="1">
    <location>
        <begin position="5"/>
        <end position="94"/>
    </location>
</feature>
<dbReference type="InterPro" id="IPR036390">
    <property type="entry name" value="WH_DNA-bd_sf"/>
</dbReference>
<evidence type="ECO:0000313" key="3">
    <source>
        <dbReference type="EMBL" id="CAF0856013.1"/>
    </source>
</evidence>
<accession>A0A813WDR4</accession>